<gene>
    <name evidence="2" type="ORF">HNP25_001385</name>
</gene>
<dbReference type="RefSeq" id="WP_184132326.1">
    <property type="nucleotide sequence ID" value="NZ_JACHKT010000007.1"/>
</dbReference>
<keyword evidence="3" id="KW-1185">Reference proteome</keyword>
<feature type="transmembrane region" description="Helical" evidence="1">
    <location>
        <begin position="13"/>
        <end position="32"/>
    </location>
</feature>
<evidence type="ECO:0000313" key="3">
    <source>
        <dbReference type="Proteomes" id="UP000524404"/>
    </source>
</evidence>
<keyword evidence="1" id="KW-0472">Membrane</keyword>
<accession>A0A841ENX8</accession>
<evidence type="ECO:0000256" key="1">
    <source>
        <dbReference type="SAM" id="Phobius"/>
    </source>
</evidence>
<keyword evidence="1" id="KW-0812">Transmembrane</keyword>
<organism evidence="2 3">
    <name type="scientific">Arcicella rosea</name>
    <dbReference type="NCBI Taxonomy" id="502909"/>
    <lineage>
        <taxon>Bacteria</taxon>
        <taxon>Pseudomonadati</taxon>
        <taxon>Bacteroidota</taxon>
        <taxon>Cytophagia</taxon>
        <taxon>Cytophagales</taxon>
        <taxon>Flectobacillaceae</taxon>
        <taxon>Arcicella</taxon>
    </lineage>
</organism>
<dbReference type="Proteomes" id="UP000524404">
    <property type="component" value="Unassembled WGS sequence"/>
</dbReference>
<protein>
    <recommendedName>
        <fullName evidence="4">Aerotolerance regulator N-terminal domain-containing protein</fullName>
    </recommendedName>
</protein>
<evidence type="ECO:0000313" key="2">
    <source>
        <dbReference type="EMBL" id="MBB6002733.1"/>
    </source>
</evidence>
<comment type="caution">
    <text evidence="2">The sequence shown here is derived from an EMBL/GenBank/DDBJ whole genome shotgun (WGS) entry which is preliminary data.</text>
</comment>
<dbReference type="AlphaFoldDB" id="A0A841ENX8"/>
<reference evidence="2 3" key="1">
    <citation type="submission" date="2020-08" db="EMBL/GenBank/DDBJ databases">
        <title>Functional genomics of gut bacteria from endangered species of beetles.</title>
        <authorList>
            <person name="Carlos-Shanley C."/>
        </authorList>
    </citation>
    <scope>NUCLEOTIDE SEQUENCE [LARGE SCALE GENOMIC DNA]</scope>
    <source>
        <strain evidence="2 3">S00070</strain>
    </source>
</reference>
<evidence type="ECO:0008006" key="4">
    <source>
        <dbReference type="Google" id="ProtNLM"/>
    </source>
</evidence>
<dbReference type="EMBL" id="JACHKT010000007">
    <property type="protein sequence ID" value="MBB6002733.1"/>
    <property type="molecule type" value="Genomic_DNA"/>
</dbReference>
<feature type="transmembrane region" description="Helical" evidence="1">
    <location>
        <begin position="529"/>
        <end position="545"/>
    </location>
</feature>
<name>A0A841ENX8_9BACT</name>
<sequence>MILNLININTFSTFDWLVILALLILLFVQIFALRRNTSITKLRFWLKIVLNISLWAVVVLLFINPSIEKELDSNKVLLVSENVPQSTVQKVKDSLKITEVFSQKSFKRQVIDNPKLINQLGKIYLLGEDASPELLSKIQQHSIHWIPFFQEDELQAIHWNGFAKQGEIQRIDGKIYSSVSQILRLKLANQVLDSIKLAKGFNAFTLNFTNFSIGKTTINLALGEKPLKEINYFSLKNQPHNFLFILSNPDFESKTLADWLGKNGNKVETITTVAKNTQSTFSINTAKKFIPDIIITDPSNAGNTLIKKAFSDGKSVLFINVESPEIDVRAINQNLGTKWKVKRISNQENQVISQDLTAHSYQFETSTFQKNIFDYPIAIQRRFGKVGVSLLNESFPLMLSGDSITYSRIWQSTFQTLFPSSGNNIHVDAPIFTDISMSVKTKQSTNELIFVEKDTVASTQSGINPLSAEVKYTFRRAGWNTFQDSLSVYVEEGNNTLAKVKIIKPYLNEKGISNSENETDVFSTTMPEWFWYLLIIILLSALWLEPKF</sequence>
<keyword evidence="1" id="KW-1133">Transmembrane helix</keyword>
<proteinExistence type="predicted"/>
<feature type="transmembrane region" description="Helical" evidence="1">
    <location>
        <begin position="44"/>
        <end position="63"/>
    </location>
</feature>